<dbReference type="CDD" id="cd07247">
    <property type="entry name" value="SgaA_N_like"/>
    <property type="match status" value="1"/>
</dbReference>
<protein>
    <submittedName>
        <fullName evidence="2">VOC family protein</fullName>
    </submittedName>
</protein>
<proteinExistence type="predicted"/>
<accession>A0ABS2CRB7</accession>
<keyword evidence="3" id="KW-1185">Reference proteome</keyword>
<dbReference type="InterPro" id="IPR029068">
    <property type="entry name" value="Glyas_Bleomycin-R_OHBP_Dase"/>
</dbReference>
<comment type="caution">
    <text evidence="2">The sequence shown here is derived from an EMBL/GenBank/DDBJ whole genome shotgun (WGS) entry which is preliminary data.</text>
</comment>
<sequence length="119" mass="12828">MTHTHHAVDYVELGAPDLPAVRAFYERAFGWTFTEYGPDYLGYRVPGRDDEAGGVDAGREPGTGGPLVLLYSDDLDATVQAVLDAGGTVSKEPYEFPGGRRFYFTDPAGNELGAWQPAG</sequence>
<dbReference type="InterPro" id="IPR037523">
    <property type="entry name" value="VOC_core"/>
</dbReference>
<dbReference type="SUPFAM" id="SSF54593">
    <property type="entry name" value="Glyoxalase/Bleomycin resistance protein/Dihydroxybiphenyl dioxygenase"/>
    <property type="match status" value="1"/>
</dbReference>
<dbReference type="RefSeq" id="WP_204132839.1">
    <property type="nucleotide sequence ID" value="NZ_JAFDVD010000024.1"/>
</dbReference>
<dbReference type="PANTHER" id="PTHR33993:SF1">
    <property type="entry name" value="GLYOXALASE FAMILY PROTEIN"/>
    <property type="match status" value="1"/>
</dbReference>
<feature type="domain" description="VOC" evidence="1">
    <location>
        <begin position="7"/>
        <end position="117"/>
    </location>
</feature>
<dbReference type="PROSITE" id="PS51819">
    <property type="entry name" value="VOC"/>
    <property type="match status" value="1"/>
</dbReference>
<dbReference type="InterPro" id="IPR004360">
    <property type="entry name" value="Glyas_Fos-R_dOase_dom"/>
</dbReference>
<reference evidence="2" key="1">
    <citation type="submission" date="2021-02" db="EMBL/GenBank/DDBJ databases">
        <title>Phycicoccus sp. MQZ13P-5T, whole genome shotgun sequence.</title>
        <authorList>
            <person name="Tuo L."/>
        </authorList>
    </citation>
    <scope>NUCLEOTIDE SEQUENCE</scope>
    <source>
        <strain evidence="2">MQZ13P-5</strain>
    </source>
</reference>
<name>A0ABS2CRB7_9MICO</name>
<dbReference type="PANTHER" id="PTHR33993">
    <property type="entry name" value="GLYOXALASE-RELATED"/>
    <property type="match status" value="1"/>
</dbReference>
<dbReference type="EMBL" id="JAFDVD010000024">
    <property type="protein sequence ID" value="MBM6402375.1"/>
    <property type="molecule type" value="Genomic_DNA"/>
</dbReference>
<dbReference type="Gene3D" id="3.10.180.10">
    <property type="entry name" value="2,3-Dihydroxybiphenyl 1,2-Dioxygenase, domain 1"/>
    <property type="match status" value="1"/>
</dbReference>
<gene>
    <name evidence="2" type="ORF">JQN70_18430</name>
</gene>
<dbReference type="Pfam" id="PF00903">
    <property type="entry name" value="Glyoxalase"/>
    <property type="match status" value="1"/>
</dbReference>
<evidence type="ECO:0000313" key="2">
    <source>
        <dbReference type="EMBL" id="MBM6402375.1"/>
    </source>
</evidence>
<dbReference type="Proteomes" id="UP001430172">
    <property type="component" value="Unassembled WGS sequence"/>
</dbReference>
<evidence type="ECO:0000313" key="3">
    <source>
        <dbReference type="Proteomes" id="UP001430172"/>
    </source>
</evidence>
<organism evidence="2 3">
    <name type="scientific">Phycicoccus sonneratiae</name>
    <dbReference type="NCBI Taxonomy" id="2807628"/>
    <lineage>
        <taxon>Bacteria</taxon>
        <taxon>Bacillati</taxon>
        <taxon>Actinomycetota</taxon>
        <taxon>Actinomycetes</taxon>
        <taxon>Micrococcales</taxon>
        <taxon>Intrasporangiaceae</taxon>
        <taxon>Phycicoccus</taxon>
    </lineage>
</organism>
<dbReference type="InterPro" id="IPR052164">
    <property type="entry name" value="Anthracycline_SecMetBiosynth"/>
</dbReference>
<evidence type="ECO:0000259" key="1">
    <source>
        <dbReference type="PROSITE" id="PS51819"/>
    </source>
</evidence>